<evidence type="ECO:0000313" key="1">
    <source>
        <dbReference type="EMBL" id="MDL5031496.1"/>
    </source>
</evidence>
<comment type="caution">
    <text evidence="1">The sequence shown here is derived from an EMBL/GenBank/DDBJ whole genome shotgun (WGS) entry which is preliminary data.</text>
</comment>
<proteinExistence type="predicted"/>
<dbReference type="RefSeq" id="WP_285981625.1">
    <property type="nucleotide sequence ID" value="NZ_JASVDS010000002.1"/>
</dbReference>
<keyword evidence="2" id="KW-1185">Reference proteome</keyword>
<name>A0ABT7LIZ8_9BURK</name>
<sequence length="339" mass="36055">MTPPPADAHLAGPLNLEVPALLLSSLGEWLARQALQLQAEADRPERVVRAGAALEQLGLEMQALVHALRGARPGAAEALDLHAAAAQALALWAPAWHRAGLRAELLPGPALVQHLDAGLLQHALDLLLGHGLAGGRDVRLSLSTLDEARHRLCLSGLGPAAAEDELHWQLLRLLARARGWALLRRETPAGTIDVELHLGPAVGLDHPSAGAEGAALPRRRLDRSMRVLVLDPQESSRVECARLLGAAGLAFDCHATLDDARARLESADPGWDALVSGIPAEAPGLAALVEALRQRHGLRCWIELGDEDYRFDIAVPDSTRPARLGRADLPHTLLQALAG</sequence>
<protein>
    <recommendedName>
        <fullName evidence="3">Response regulatory domain-containing protein</fullName>
    </recommendedName>
</protein>
<accession>A0ABT7LIZ8</accession>
<evidence type="ECO:0008006" key="3">
    <source>
        <dbReference type="Google" id="ProtNLM"/>
    </source>
</evidence>
<dbReference type="Proteomes" id="UP001238603">
    <property type="component" value="Unassembled WGS sequence"/>
</dbReference>
<reference evidence="1 2" key="1">
    <citation type="submission" date="2023-06" db="EMBL/GenBank/DDBJ databases">
        <title>Pelomonas sp. APW6 16S ribosomal RNA gene genome sequencing and assembly.</title>
        <authorList>
            <person name="Woo H."/>
        </authorList>
    </citation>
    <scope>NUCLEOTIDE SEQUENCE [LARGE SCALE GENOMIC DNA]</scope>
    <source>
        <strain evidence="1 2">APW6</strain>
    </source>
</reference>
<evidence type="ECO:0000313" key="2">
    <source>
        <dbReference type="Proteomes" id="UP001238603"/>
    </source>
</evidence>
<gene>
    <name evidence="1" type="ORF">QRD43_06205</name>
</gene>
<dbReference type="EMBL" id="JASVDS010000002">
    <property type="protein sequence ID" value="MDL5031496.1"/>
    <property type="molecule type" value="Genomic_DNA"/>
</dbReference>
<organism evidence="1 2">
    <name type="scientific">Roseateles subflavus</name>
    <dbReference type="NCBI Taxonomy" id="3053353"/>
    <lineage>
        <taxon>Bacteria</taxon>
        <taxon>Pseudomonadati</taxon>
        <taxon>Pseudomonadota</taxon>
        <taxon>Betaproteobacteria</taxon>
        <taxon>Burkholderiales</taxon>
        <taxon>Sphaerotilaceae</taxon>
        <taxon>Roseateles</taxon>
    </lineage>
</organism>